<gene>
    <name evidence="3" type="ORF">LTR78_004597</name>
</gene>
<feature type="compositionally biased region" description="Basic and acidic residues" evidence="1">
    <location>
        <begin position="138"/>
        <end position="150"/>
    </location>
</feature>
<feature type="compositionally biased region" description="Basic and acidic residues" evidence="1">
    <location>
        <begin position="43"/>
        <end position="75"/>
    </location>
</feature>
<feature type="compositionally biased region" description="Basic and acidic residues" evidence="1">
    <location>
        <begin position="313"/>
        <end position="326"/>
    </location>
</feature>
<evidence type="ECO:0000313" key="3">
    <source>
        <dbReference type="EMBL" id="KAK3675514.1"/>
    </source>
</evidence>
<feature type="compositionally biased region" description="Basic and acidic residues" evidence="1">
    <location>
        <begin position="266"/>
        <end position="283"/>
    </location>
</feature>
<feature type="compositionally biased region" description="Basic and acidic residues" evidence="1">
    <location>
        <begin position="83"/>
        <end position="118"/>
    </location>
</feature>
<feature type="compositionally biased region" description="Acidic residues" evidence="1">
    <location>
        <begin position="207"/>
        <end position="222"/>
    </location>
</feature>
<feature type="region of interest" description="Disordered" evidence="1">
    <location>
        <begin position="1"/>
        <end position="285"/>
    </location>
</feature>
<feature type="domain" description="Hypervirulence associated protein TUDOR" evidence="2">
    <location>
        <begin position="286"/>
        <end position="343"/>
    </location>
</feature>
<evidence type="ECO:0000313" key="4">
    <source>
        <dbReference type="Proteomes" id="UP001274830"/>
    </source>
</evidence>
<accession>A0AAE0WPC1</accession>
<protein>
    <recommendedName>
        <fullName evidence="2">Hypervirulence associated protein TUDOR domain-containing protein</fullName>
    </recommendedName>
</protein>
<dbReference type="AlphaFoldDB" id="A0AAE0WPC1"/>
<dbReference type="Pfam" id="PF11160">
    <property type="entry name" value="Hva1_TUDOR"/>
    <property type="match status" value="1"/>
</dbReference>
<keyword evidence="4" id="KW-1185">Reference proteome</keyword>
<evidence type="ECO:0000256" key="1">
    <source>
        <dbReference type="SAM" id="MobiDB-lite"/>
    </source>
</evidence>
<dbReference type="Proteomes" id="UP001274830">
    <property type="component" value="Unassembled WGS sequence"/>
</dbReference>
<sequence>MPPKEKYTDPELRDQVKEEVKESDKGGAPGQWSARKAQMMASEYKKRGGDYNTEKSQKDESQKNLTRWGEEDWQTKEGSGSAKKQDGTEKRYLPKKAWEKMTEEEKHATEDKKQEGSKVGKQFVENTSKAKQSRKKANKEAEEKEDKTNDGDEDEDDDEGNEDQQSDDGEEIDDDEGNEDQQSDDGEEIDDDDQDDNDEVAKKGADDDANDPDDAADDENDAESAKAGDKRKKAKSSKQSAGSRKKQKSGVNGQGGNAPPGKVGSKHMDAEEPAPRGSADRLPKKGQKIVWKAMPGYVDGEVTEILTKGKKVDKKDVKASKDDPKIVMKSNSSGKICVHKPEACFYD</sequence>
<name>A0AAE0WPC1_9PEZI</name>
<feature type="compositionally biased region" description="Acidic residues" evidence="1">
    <location>
        <begin position="151"/>
        <end position="198"/>
    </location>
</feature>
<proteinExistence type="predicted"/>
<reference evidence="3" key="1">
    <citation type="submission" date="2023-07" db="EMBL/GenBank/DDBJ databases">
        <title>Black Yeasts Isolated from many extreme environments.</title>
        <authorList>
            <person name="Coleine C."/>
            <person name="Stajich J.E."/>
            <person name="Selbmann L."/>
        </authorList>
    </citation>
    <scope>NUCLEOTIDE SEQUENCE</scope>
    <source>
        <strain evidence="3">CCFEE 5485</strain>
    </source>
</reference>
<feature type="region of interest" description="Disordered" evidence="1">
    <location>
        <begin position="310"/>
        <end position="329"/>
    </location>
</feature>
<dbReference type="InterPro" id="IPR021331">
    <property type="entry name" value="Hva1_TUDOR"/>
</dbReference>
<comment type="caution">
    <text evidence="3">The sequence shown here is derived from an EMBL/GenBank/DDBJ whole genome shotgun (WGS) entry which is preliminary data.</text>
</comment>
<evidence type="ECO:0000259" key="2">
    <source>
        <dbReference type="Pfam" id="PF11160"/>
    </source>
</evidence>
<feature type="compositionally biased region" description="Basic and acidic residues" evidence="1">
    <location>
        <begin position="1"/>
        <end position="25"/>
    </location>
</feature>
<dbReference type="EMBL" id="JAUTXT010000014">
    <property type="protein sequence ID" value="KAK3675514.1"/>
    <property type="molecule type" value="Genomic_DNA"/>
</dbReference>
<organism evidence="3 4">
    <name type="scientific">Recurvomyces mirabilis</name>
    <dbReference type="NCBI Taxonomy" id="574656"/>
    <lineage>
        <taxon>Eukaryota</taxon>
        <taxon>Fungi</taxon>
        <taxon>Dikarya</taxon>
        <taxon>Ascomycota</taxon>
        <taxon>Pezizomycotina</taxon>
        <taxon>Dothideomycetes</taxon>
        <taxon>Dothideomycetidae</taxon>
        <taxon>Mycosphaerellales</taxon>
        <taxon>Teratosphaeriaceae</taxon>
        <taxon>Recurvomyces</taxon>
    </lineage>
</organism>